<keyword evidence="1" id="KW-1133">Transmembrane helix</keyword>
<name>A0A847VCR0_9BACT</name>
<accession>A0A847VCR0</accession>
<dbReference type="Proteomes" id="UP000564033">
    <property type="component" value="Unassembled WGS sequence"/>
</dbReference>
<evidence type="ECO:0008006" key="4">
    <source>
        <dbReference type="Google" id="ProtNLM"/>
    </source>
</evidence>
<organism evidence="2 3">
    <name type="scientific">Candidatus Dojkabacteria bacterium</name>
    <dbReference type="NCBI Taxonomy" id="2099670"/>
    <lineage>
        <taxon>Bacteria</taxon>
        <taxon>Candidatus Dojkabacteria</taxon>
    </lineage>
</organism>
<keyword evidence="1" id="KW-0812">Transmembrane</keyword>
<evidence type="ECO:0000313" key="3">
    <source>
        <dbReference type="Proteomes" id="UP000564033"/>
    </source>
</evidence>
<gene>
    <name evidence="2" type="ORF">GX888_00520</name>
</gene>
<protein>
    <recommendedName>
        <fullName evidence="4">DUF916 domain-containing protein</fullName>
    </recommendedName>
</protein>
<reference evidence="2 3" key="1">
    <citation type="journal article" date="2020" name="Biotechnol. Biofuels">
        <title>New insights from the biogas microbiome by comprehensive genome-resolved metagenomics of nearly 1600 species originating from multiple anaerobic digesters.</title>
        <authorList>
            <person name="Campanaro S."/>
            <person name="Treu L."/>
            <person name="Rodriguez-R L.M."/>
            <person name="Kovalovszki A."/>
            <person name="Ziels R.M."/>
            <person name="Maus I."/>
            <person name="Zhu X."/>
            <person name="Kougias P.G."/>
            <person name="Basile A."/>
            <person name="Luo G."/>
            <person name="Schluter A."/>
            <person name="Konstantinidis K.T."/>
            <person name="Angelidaki I."/>
        </authorList>
    </citation>
    <scope>NUCLEOTIDE SEQUENCE [LARGE SCALE GENOMIC DNA]</scope>
    <source>
        <strain evidence="2">AS19jrsBPTG_9</strain>
    </source>
</reference>
<sequence>MTNKYISTLRIFLLFFFFSVFFFSTGNIYSQQGLTLKVSPPILEIDVEPGRTYKEEVRFINLNQWEKKTFYPEVLSFRALGEQGAPEFLLDDEEESYTYSLAQWISLSLEPVTIAPLDTITIPFTITIPAGAEAGGKYAAILLSNQPGDIAVDDTAVALSGKTGIIILAKVPGDIYGSPYITEFNTDKPWYDYLPVIFTLTVENRGNVHVKPVGKIEISNMFGKVVDDVLVNDALGNVLPESKRSFSSEWSREKFTIGKYTAVLALGYGEESRQFITDSLTFWVIPWKEILIAVGILLFLIIAITVSVKQYNKRLYKKMQKEESDRKRNRYRE</sequence>
<proteinExistence type="predicted"/>
<keyword evidence="1" id="KW-0472">Membrane</keyword>
<dbReference type="AlphaFoldDB" id="A0A847VCR0"/>
<comment type="caution">
    <text evidence="2">The sequence shown here is derived from an EMBL/GenBank/DDBJ whole genome shotgun (WGS) entry which is preliminary data.</text>
</comment>
<feature type="transmembrane region" description="Helical" evidence="1">
    <location>
        <begin position="290"/>
        <end position="308"/>
    </location>
</feature>
<evidence type="ECO:0000313" key="2">
    <source>
        <dbReference type="EMBL" id="NLZ24222.1"/>
    </source>
</evidence>
<dbReference type="EMBL" id="JAAZIL010000012">
    <property type="protein sequence ID" value="NLZ24222.1"/>
    <property type="molecule type" value="Genomic_DNA"/>
</dbReference>
<evidence type="ECO:0000256" key="1">
    <source>
        <dbReference type="SAM" id="Phobius"/>
    </source>
</evidence>